<evidence type="ECO:0000259" key="2">
    <source>
        <dbReference type="SMART" id="SM00449"/>
    </source>
</evidence>
<dbReference type="Gene3D" id="2.60.120.920">
    <property type="match status" value="2"/>
</dbReference>
<protein>
    <recommendedName>
        <fullName evidence="2">SPRY domain-containing protein</fullName>
    </recommendedName>
</protein>
<dbReference type="PANTHER" id="PTHR20951">
    <property type="entry name" value="C13ORF1 PROTEIN-RELATED"/>
    <property type="match status" value="1"/>
</dbReference>
<dbReference type="SUPFAM" id="SSF49899">
    <property type="entry name" value="Concanavalin A-like lectins/glucanases"/>
    <property type="match status" value="1"/>
</dbReference>
<feature type="domain" description="SPRY" evidence="2">
    <location>
        <begin position="118"/>
        <end position="282"/>
    </location>
</feature>
<proteinExistence type="predicted"/>
<dbReference type="PANTHER" id="PTHR20951:SF2">
    <property type="entry name" value="SPRY DOMAIN-CONTAINING PROTEIN 7"/>
    <property type="match status" value="1"/>
</dbReference>
<sequence>LRRTAARCVLLPAVRPRTAQCSGERKKTGNVEHTAGAFSQLKRNTILSILPIVRGCEMFCCLKNCLNGVLPAQSVHITKTANPVQLDSSHMGHEVVIIKNGLRACGTGGVLANAPLVQSKSYFEVKLQQSGHWSIGLATQQTDLNQSVGGKDRESWCLNSNHLVLHGGDVIYRLDASKGSAVPNGGQNSPGHTVPGTVPVDLSPISAPPAFPSAASPPGGSGESGLPQEGDTIGVAYDHVELNFYLNGKNLNVPVLNVRGTVYPCLFVDDGAILDIVLDNFAYGPPPGFERILVEQSLL</sequence>
<dbReference type="EnsemblMetazoa" id="ACOM033976-RA">
    <property type="protein sequence ID" value="ACOM033976-PA.1"/>
    <property type="gene ID" value="ACOM033976"/>
</dbReference>
<organism evidence="3">
    <name type="scientific">Anopheles coluzzii</name>
    <name type="common">African malaria mosquito</name>
    <dbReference type="NCBI Taxonomy" id="1518534"/>
    <lineage>
        <taxon>Eukaryota</taxon>
        <taxon>Metazoa</taxon>
        <taxon>Ecdysozoa</taxon>
        <taxon>Arthropoda</taxon>
        <taxon>Hexapoda</taxon>
        <taxon>Insecta</taxon>
        <taxon>Pterygota</taxon>
        <taxon>Neoptera</taxon>
        <taxon>Endopterygota</taxon>
        <taxon>Diptera</taxon>
        <taxon>Nematocera</taxon>
        <taxon>Culicoidea</taxon>
        <taxon>Culicidae</taxon>
        <taxon>Anophelinae</taxon>
        <taxon>Anopheles</taxon>
    </lineage>
</organism>
<dbReference type="Proteomes" id="UP000075882">
    <property type="component" value="Unassembled WGS sequence"/>
</dbReference>
<dbReference type="InterPro" id="IPR043136">
    <property type="entry name" value="B30.2/SPRY_sf"/>
</dbReference>
<evidence type="ECO:0000256" key="1">
    <source>
        <dbReference type="SAM" id="MobiDB-lite"/>
    </source>
</evidence>
<dbReference type="InterPro" id="IPR035766">
    <property type="entry name" value="SPRYD7"/>
</dbReference>
<dbReference type="CDD" id="cd12880">
    <property type="entry name" value="SPRYD7"/>
    <property type="match status" value="1"/>
</dbReference>
<dbReference type="VEuPathDB" id="VectorBase:ACON2_034792"/>
<accession>A0A8W7PN89</accession>
<dbReference type="Pfam" id="PF00622">
    <property type="entry name" value="SPRY"/>
    <property type="match status" value="1"/>
</dbReference>
<name>A0A8W7PN89_ANOCL</name>
<reference evidence="3" key="1">
    <citation type="submission" date="2022-08" db="UniProtKB">
        <authorList>
            <consortium name="EnsemblMetazoa"/>
        </authorList>
    </citation>
    <scope>IDENTIFICATION</scope>
</reference>
<dbReference type="SMART" id="SM00449">
    <property type="entry name" value="SPRY"/>
    <property type="match status" value="1"/>
</dbReference>
<dbReference type="AlphaFoldDB" id="A0A8W7PN89"/>
<dbReference type="InterPro" id="IPR003877">
    <property type="entry name" value="SPRY_dom"/>
</dbReference>
<feature type="region of interest" description="Disordered" evidence="1">
    <location>
        <begin position="207"/>
        <end position="230"/>
    </location>
</feature>
<dbReference type="InterPro" id="IPR013320">
    <property type="entry name" value="ConA-like_dom_sf"/>
</dbReference>
<evidence type="ECO:0000313" key="3">
    <source>
        <dbReference type="EnsemblMetazoa" id="ACOM033976-PA.1"/>
    </source>
</evidence>